<evidence type="ECO:0000256" key="4">
    <source>
        <dbReference type="SAM" id="MobiDB-lite"/>
    </source>
</evidence>
<dbReference type="Proteomes" id="UP001201812">
    <property type="component" value="Unassembled WGS sequence"/>
</dbReference>
<dbReference type="InterPro" id="IPR033494">
    <property type="entry name" value="NUDE"/>
</dbReference>
<comment type="similarity">
    <text evidence="1">Belongs to the nudE family.</text>
</comment>
<evidence type="ECO:0000256" key="3">
    <source>
        <dbReference type="SAM" id="Coils"/>
    </source>
</evidence>
<dbReference type="GO" id="GO:0005871">
    <property type="term" value="C:kinesin complex"/>
    <property type="evidence" value="ECO:0007669"/>
    <property type="project" value="TreeGrafter"/>
</dbReference>
<feature type="coiled-coil region" evidence="3">
    <location>
        <begin position="124"/>
        <end position="207"/>
    </location>
</feature>
<evidence type="ECO:0000256" key="5">
    <source>
        <dbReference type="SAM" id="Phobius"/>
    </source>
</evidence>
<organism evidence="6 7">
    <name type="scientific">Ditylenchus destructor</name>
    <dbReference type="NCBI Taxonomy" id="166010"/>
    <lineage>
        <taxon>Eukaryota</taxon>
        <taxon>Metazoa</taxon>
        <taxon>Ecdysozoa</taxon>
        <taxon>Nematoda</taxon>
        <taxon>Chromadorea</taxon>
        <taxon>Rhabditida</taxon>
        <taxon>Tylenchina</taxon>
        <taxon>Tylenchomorpha</taxon>
        <taxon>Sphaerularioidea</taxon>
        <taxon>Anguinidae</taxon>
        <taxon>Anguininae</taxon>
        <taxon>Ditylenchus</taxon>
    </lineage>
</organism>
<dbReference type="GO" id="GO:0000132">
    <property type="term" value="P:establishment of mitotic spindle orientation"/>
    <property type="evidence" value="ECO:0007669"/>
    <property type="project" value="TreeGrafter"/>
</dbReference>
<comment type="caution">
    <text evidence="6">The sequence shown here is derived from an EMBL/GenBank/DDBJ whole genome shotgun (WGS) entry which is preliminary data.</text>
</comment>
<sequence length="357" mass="41777">MLLCMLAMLEISVRMNRQTVPLAQRKSIWNAGYVAFWQWHDLFSFIYALLLFAGIIAILTFVFYGLFKFEIYIQILGSIPFVLEASFGWSQLLKNFNRKSTAGMRYDQEREQFLEYQRYSKELETELDLELNSYKKKLAELEGSNRRLTSELENLKKRYETERQEFLSTESTLRTKLTATENNYKDLKEKLRRVEQFNDDLERRERIQAQELVDWANRYEKCLERCAILEAGVFNGEEEMDHNGASQEKSPDVLTDRTNILKRSIMNSSHISTPTTITHKDMEISSLPNSNHSIEATCNGFHNAVNSPKKTPMLTLSPKTKERPSSAIVTSLFRKIEEVEKQVDPNKYIIHRTPNRK</sequence>
<keyword evidence="7" id="KW-1185">Reference proteome</keyword>
<feature type="transmembrane region" description="Helical" evidence="5">
    <location>
        <begin position="71"/>
        <end position="89"/>
    </location>
</feature>
<dbReference type="EMBL" id="JAKKPZ010000002">
    <property type="protein sequence ID" value="KAI1725837.1"/>
    <property type="molecule type" value="Genomic_DNA"/>
</dbReference>
<dbReference type="GO" id="GO:0000776">
    <property type="term" value="C:kinetochore"/>
    <property type="evidence" value="ECO:0007669"/>
    <property type="project" value="TreeGrafter"/>
</dbReference>
<keyword evidence="2 3" id="KW-0175">Coiled coil</keyword>
<dbReference type="GO" id="GO:0007100">
    <property type="term" value="P:mitotic centrosome separation"/>
    <property type="evidence" value="ECO:0007669"/>
    <property type="project" value="TreeGrafter"/>
</dbReference>
<dbReference type="GO" id="GO:0005813">
    <property type="term" value="C:centrosome"/>
    <property type="evidence" value="ECO:0007669"/>
    <property type="project" value="TreeGrafter"/>
</dbReference>
<keyword evidence="5" id="KW-0472">Membrane</keyword>
<dbReference type="PANTHER" id="PTHR10921">
    <property type="entry name" value="NUCLEAR DISTRIBUTION PROTEIN NUDE HOMOLOG 1"/>
    <property type="match status" value="1"/>
</dbReference>
<dbReference type="GO" id="GO:0007020">
    <property type="term" value="P:microtubule nucleation"/>
    <property type="evidence" value="ECO:0007669"/>
    <property type="project" value="TreeGrafter"/>
</dbReference>
<evidence type="ECO:0000313" key="7">
    <source>
        <dbReference type="Proteomes" id="UP001201812"/>
    </source>
</evidence>
<dbReference type="GO" id="GO:0008017">
    <property type="term" value="F:microtubule binding"/>
    <property type="evidence" value="ECO:0007669"/>
    <property type="project" value="InterPro"/>
</dbReference>
<dbReference type="PANTHER" id="PTHR10921:SF1">
    <property type="entry name" value="NUCLEAR DISTRIBUTION PROTEIN NUDE HOMOLOG"/>
    <property type="match status" value="1"/>
</dbReference>
<proteinExistence type="inferred from homology"/>
<protein>
    <submittedName>
        <fullName evidence="6">Nuclear distribution protein nudE-like 1-A</fullName>
    </submittedName>
</protein>
<gene>
    <name evidence="6" type="ORF">DdX_02519</name>
</gene>
<dbReference type="Gene3D" id="6.10.250.1080">
    <property type="match status" value="1"/>
</dbReference>
<name>A0AAD4RCA4_9BILA</name>
<dbReference type="GO" id="GO:0007059">
    <property type="term" value="P:chromosome segregation"/>
    <property type="evidence" value="ECO:0007669"/>
    <property type="project" value="TreeGrafter"/>
</dbReference>
<dbReference type="AlphaFoldDB" id="A0AAD4RCA4"/>
<feature type="region of interest" description="Disordered" evidence="4">
    <location>
        <begin position="303"/>
        <end position="322"/>
    </location>
</feature>
<feature type="transmembrane region" description="Helical" evidence="5">
    <location>
        <begin position="44"/>
        <end position="64"/>
    </location>
</feature>
<evidence type="ECO:0000313" key="6">
    <source>
        <dbReference type="EMBL" id="KAI1725837.1"/>
    </source>
</evidence>
<keyword evidence="5" id="KW-0812">Transmembrane</keyword>
<dbReference type="GO" id="GO:0051642">
    <property type="term" value="P:centrosome localization"/>
    <property type="evidence" value="ECO:0007669"/>
    <property type="project" value="TreeGrafter"/>
</dbReference>
<evidence type="ECO:0000256" key="1">
    <source>
        <dbReference type="ARBA" id="ARBA00007429"/>
    </source>
</evidence>
<keyword evidence="5" id="KW-1133">Transmembrane helix</keyword>
<reference evidence="6" key="1">
    <citation type="submission" date="2022-01" db="EMBL/GenBank/DDBJ databases">
        <title>Genome Sequence Resource for Two Populations of Ditylenchus destructor, the Migratory Endoparasitic Phytonematode.</title>
        <authorList>
            <person name="Zhang H."/>
            <person name="Lin R."/>
            <person name="Xie B."/>
        </authorList>
    </citation>
    <scope>NUCLEOTIDE SEQUENCE</scope>
    <source>
        <strain evidence="6">BazhouSP</strain>
    </source>
</reference>
<accession>A0AAD4RCA4</accession>
<evidence type="ECO:0000256" key="2">
    <source>
        <dbReference type="ARBA" id="ARBA00023054"/>
    </source>
</evidence>
<dbReference type="GO" id="GO:0047496">
    <property type="term" value="P:vesicle transport along microtubule"/>
    <property type="evidence" value="ECO:0007669"/>
    <property type="project" value="TreeGrafter"/>
</dbReference>